<evidence type="ECO:0000256" key="1">
    <source>
        <dbReference type="SAM" id="SignalP"/>
    </source>
</evidence>
<accession>A0A1X7V9P7</accession>
<feature type="chain" id="PRO_5011965287" evidence="1">
    <location>
        <begin position="21"/>
        <end position="94"/>
    </location>
</feature>
<name>A0A1X7V9P7_AMPQE</name>
<proteinExistence type="predicted"/>
<organism evidence="2">
    <name type="scientific">Amphimedon queenslandica</name>
    <name type="common">Sponge</name>
    <dbReference type="NCBI Taxonomy" id="400682"/>
    <lineage>
        <taxon>Eukaryota</taxon>
        <taxon>Metazoa</taxon>
        <taxon>Porifera</taxon>
        <taxon>Demospongiae</taxon>
        <taxon>Heteroscleromorpha</taxon>
        <taxon>Haplosclerida</taxon>
        <taxon>Niphatidae</taxon>
        <taxon>Amphimedon</taxon>
    </lineage>
</organism>
<dbReference type="InParanoid" id="A0A1X7V9P7"/>
<dbReference type="AlphaFoldDB" id="A0A1X7V9P7"/>
<sequence length="94" mass="11076">MKQLVLWQYLWALSILRTNGHFVCKVCGMQKSQGRQAIGQSIFIFINETIHDLRRDEEEEKVILEVVPDNLLQTKPFYTYSIDSNNSFYFAIFP</sequence>
<feature type="signal peptide" evidence="1">
    <location>
        <begin position="1"/>
        <end position="20"/>
    </location>
</feature>
<dbReference type="OrthoDB" id="10251234at2759"/>
<keyword evidence="1" id="KW-0732">Signal</keyword>
<dbReference type="EnsemblMetazoa" id="Aqu2.1.36731_001">
    <property type="protein sequence ID" value="Aqu2.1.36731_001"/>
    <property type="gene ID" value="Aqu2.1.36731"/>
</dbReference>
<protein>
    <submittedName>
        <fullName evidence="2">Uncharacterized protein</fullName>
    </submittedName>
</protein>
<evidence type="ECO:0000313" key="2">
    <source>
        <dbReference type="EnsemblMetazoa" id="Aqu2.1.36731_001"/>
    </source>
</evidence>
<reference evidence="2" key="1">
    <citation type="submission" date="2017-05" db="UniProtKB">
        <authorList>
            <consortium name="EnsemblMetazoa"/>
        </authorList>
    </citation>
    <scope>IDENTIFICATION</scope>
</reference>